<dbReference type="Proteomes" id="UP000054560">
    <property type="component" value="Unassembled WGS sequence"/>
</dbReference>
<feature type="non-terminal residue" evidence="1">
    <location>
        <position position="50"/>
    </location>
</feature>
<reference evidence="1 2" key="1">
    <citation type="submission" date="2011-02" db="EMBL/GenBank/DDBJ databases">
        <title>The Genome Sequence of Sphaeroforma arctica JP610.</title>
        <authorList>
            <consortium name="The Broad Institute Genome Sequencing Platform"/>
            <person name="Russ C."/>
            <person name="Cuomo C."/>
            <person name="Young S.K."/>
            <person name="Zeng Q."/>
            <person name="Gargeya S."/>
            <person name="Alvarado L."/>
            <person name="Berlin A."/>
            <person name="Chapman S.B."/>
            <person name="Chen Z."/>
            <person name="Freedman E."/>
            <person name="Gellesch M."/>
            <person name="Goldberg J."/>
            <person name="Griggs A."/>
            <person name="Gujja S."/>
            <person name="Heilman E."/>
            <person name="Heiman D."/>
            <person name="Howarth C."/>
            <person name="Mehta T."/>
            <person name="Neiman D."/>
            <person name="Pearson M."/>
            <person name="Roberts A."/>
            <person name="Saif S."/>
            <person name="Shea T."/>
            <person name="Shenoy N."/>
            <person name="Sisk P."/>
            <person name="Stolte C."/>
            <person name="Sykes S."/>
            <person name="White J."/>
            <person name="Yandava C."/>
            <person name="Burger G."/>
            <person name="Gray M.W."/>
            <person name="Holland P.W.H."/>
            <person name="King N."/>
            <person name="Lang F.B.F."/>
            <person name="Roger A.J."/>
            <person name="Ruiz-Trillo I."/>
            <person name="Haas B."/>
            <person name="Nusbaum C."/>
            <person name="Birren B."/>
        </authorList>
    </citation>
    <scope>NUCLEOTIDE SEQUENCE [LARGE SCALE GENOMIC DNA]</scope>
    <source>
        <strain evidence="1 2">JP610</strain>
    </source>
</reference>
<evidence type="ECO:0000313" key="1">
    <source>
        <dbReference type="EMBL" id="KNC69479.1"/>
    </source>
</evidence>
<accession>A0A0L0EYL7</accession>
<organism evidence="1 2">
    <name type="scientific">Sphaeroforma arctica JP610</name>
    <dbReference type="NCBI Taxonomy" id="667725"/>
    <lineage>
        <taxon>Eukaryota</taxon>
        <taxon>Ichthyosporea</taxon>
        <taxon>Ichthyophonida</taxon>
        <taxon>Sphaeroforma</taxon>
    </lineage>
</organism>
<keyword evidence="2" id="KW-1185">Reference proteome</keyword>
<gene>
    <name evidence="1" type="ORF">SARC_18013</name>
</gene>
<dbReference type="RefSeq" id="XP_014143381.1">
    <property type="nucleotide sequence ID" value="XM_014287906.1"/>
</dbReference>
<dbReference type="AlphaFoldDB" id="A0A0L0EYL7"/>
<protein>
    <submittedName>
        <fullName evidence="1">Uncharacterized protein</fullName>
    </submittedName>
</protein>
<name>A0A0L0EYL7_9EUKA</name>
<dbReference type="GeneID" id="25918517"/>
<dbReference type="EMBL" id="KQ254800">
    <property type="protein sequence ID" value="KNC69479.1"/>
    <property type="molecule type" value="Genomic_DNA"/>
</dbReference>
<proteinExistence type="predicted"/>
<sequence length="50" mass="5562">MDYVLLHSTSAALFETQRYEDVIALHRLIVPSAPADAIADQLHYLTAASY</sequence>
<evidence type="ECO:0000313" key="2">
    <source>
        <dbReference type="Proteomes" id="UP000054560"/>
    </source>
</evidence>